<protein>
    <submittedName>
        <fullName evidence="2">Uncharacterized protein</fullName>
    </submittedName>
</protein>
<gene>
    <name evidence="2" type="ORF">METZ01_LOCUS290603</name>
</gene>
<proteinExistence type="predicted"/>
<reference evidence="2" key="1">
    <citation type="submission" date="2018-05" db="EMBL/GenBank/DDBJ databases">
        <authorList>
            <person name="Lanie J.A."/>
            <person name="Ng W.-L."/>
            <person name="Kazmierczak K.M."/>
            <person name="Andrzejewski T.M."/>
            <person name="Davidsen T.M."/>
            <person name="Wayne K.J."/>
            <person name="Tettelin H."/>
            <person name="Glass J.I."/>
            <person name="Rusch D."/>
            <person name="Podicherti R."/>
            <person name="Tsui H.-C.T."/>
            <person name="Winkler M.E."/>
        </authorList>
    </citation>
    <scope>NUCLEOTIDE SEQUENCE</scope>
</reference>
<accession>A0A382LM01</accession>
<evidence type="ECO:0000313" key="2">
    <source>
        <dbReference type="EMBL" id="SVC37749.1"/>
    </source>
</evidence>
<name>A0A382LM01_9ZZZZ</name>
<feature type="non-terminal residue" evidence="2">
    <location>
        <position position="45"/>
    </location>
</feature>
<evidence type="ECO:0000256" key="1">
    <source>
        <dbReference type="SAM" id="MobiDB-lite"/>
    </source>
</evidence>
<dbReference type="EMBL" id="UINC01087944">
    <property type="protein sequence ID" value="SVC37749.1"/>
    <property type="molecule type" value="Genomic_DNA"/>
</dbReference>
<feature type="non-terminal residue" evidence="2">
    <location>
        <position position="1"/>
    </location>
</feature>
<sequence>RPGLRGRLTGPVVRGQLYRVRGVPEEGTGARRPAPPYAIQAPGPL</sequence>
<organism evidence="2">
    <name type="scientific">marine metagenome</name>
    <dbReference type="NCBI Taxonomy" id="408172"/>
    <lineage>
        <taxon>unclassified sequences</taxon>
        <taxon>metagenomes</taxon>
        <taxon>ecological metagenomes</taxon>
    </lineage>
</organism>
<feature type="region of interest" description="Disordered" evidence="1">
    <location>
        <begin position="23"/>
        <end position="45"/>
    </location>
</feature>
<dbReference type="AlphaFoldDB" id="A0A382LM01"/>